<gene>
    <name evidence="2" type="ORF">IRJ41_015180</name>
</gene>
<keyword evidence="3" id="KW-1185">Reference proteome</keyword>
<organism evidence="2 3">
    <name type="scientific">Triplophysa rosa</name>
    <name type="common">Cave loach</name>
    <dbReference type="NCBI Taxonomy" id="992332"/>
    <lineage>
        <taxon>Eukaryota</taxon>
        <taxon>Metazoa</taxon>
        <taxon>Chordata</taxon>
        <taxon>Craniata</taxon>
        <taxon>Vertebrata</taxon>
        <taxon>Euteleostomi</taxon>
        <taxon>Actinopterygii</taxon>
        <taxon>Neopterygii</taxon>
        <taxon>Teleostei</taxon>
        <taxon>Ostariophysi</taxon>
        <taxon>Cypriniformes</taxon>
        <taxon>Nemacheilidae</taxon>
        <taxon>Triplophysa</taxon>
    </lineage>
</organism>
<reference evidence="2" key="1">
    <citation type="submission" date="2021-02" db="EMBL/GenBank/DDBJ databases">
        <title>Comparative genomics reveals that relaxation of natural selection precedes convergent phenotypic evolution of cavefish.</title>
        <authorList>
            <person name="Peng Z."/>
        </authorList>
    </citation>
    <scope>NUCLEOTIDE SEQUENCE</scope>
    <source>
        <tissue evidence="2">Muscle</tissue>
    </source>
</reference>
<evidence type="ECO:0000313" key="2">
    <source>
        <dbReference type="EMBL" id="KAI7798736.1"/>
    </source>
</evidence>
<evidence type="ECO:0000313" key="3">
    <source>
        <dbReference type="Proteomes" id="UP001059041"/>
    </source>
</evidence>
<feature type="non-terminal residue" evidence="2">
    <location>
        <position position="104"/>
    </location>
</feature>
<evidence type="ECO:0000256" key="1">
    <source>
        <dbReference type="SAM" id="MobiDB-lite"/>
    </source>
</evidence>
<name>A0A9W7WGE5_TRIRA</name>
<accession>A0A9W7WGE5</accession>
<protein>
    <submittedName>
        <fullName evidence="2">Uncharacterized protein</fullName>
    </submittedName>
</protein>
<sequence length="104" mass="11255">NVVPLRVTGMQVTPPPPPNSSPSPQHTCAVAGVTIAVPGLHLSHSNSYPTLLLHAGAYLPNRSHSIPLWVSKEHEVRARVLRRGRPRRCYPTNFGPIASIPLTS</sequence>
<feature type="region of interest" description="Disordered" evidence="1">
    <location>
        <begin position="1"/>
        <end position="25"/>
    </location>
</feature>
<dbReference type="Proteomes" id="UP001059041">
    <property type="component" value="Linkage Group LG16"/>
</dbReference>
<dbReference type="AlphaFoldDB" id="A0A9W7WGE5"/>
<comment type="caution">
    <text evidence="2">The sequence shown here is derived from an EMBL/GenBank/DDBJ whole genome shotgun (WGS) entry which is preliminary data.</text>
</comment>
<proteinExistence type="predicted"/>
<dbReference type="EMBL" id="JAFHDT010000016">
    <property type="protein sequence ID" value="KAI7798736.1"/>
    <property type="molecule type" value="Genomic_DNA"/>
</dbReference>